<accession>A0ABQ5V016</accession>
<gene>
    <name evidence="2" type="ORF">GCM10007854_17130</name>
</gene>
<protein>
    <submittedName>
        <fullName evidence="2">DNA ligase-associated DEXH box helicase</fullName>
    </submittedName>
</protein>
<dbReference type="InterPro" id="IPR036866">
    <property type="entry name" value="RibonucZ/Hydroxyglut_hydro"/>
</dbReference>
<dbReference type="Proteomes" id="UP001161390">
    <property type="component" value="Unassembled WGS sequence"/>
</dbReference>
<keyword evidence="3" id="KW-1185">Reference proteome</keyword>
<evidence type="ECO:0000259" key="1">
    <source>
        <dbReference type="SMART" id="SM00849"/>
    </source>
</evidence>
<dbReference type="InterPro" id="IPR050698">
    <property type="entry name" value="MBL"/>
</dbReference>
<dbReference type="Gene3D" id="3.60.15.10">
    <property type="entry name" value="Ribonuclease Z/Hydroxyacylglutathione hydrolase-like"/>
    <property type="match status" value="1"/>
</dbReference>
<dbReference type="PANTHER" id="PTHR11203">
    <property type="entry name" value="CLEAVAGE AND POLYADENYLATION SPECIFICITY FACTOR FAMILY MEMBER"/>
    <property type="match status" value="1"/>
</dbReference>
<feature type="domain" description="Metallo-beta-lactamase" evidence="1">
    <location>
        <begin position="8"/>
        <end position="180"/>
    </location>
</feature>
<dbReference type="RefSeq" id="WP_348520176.1">
    <property type="nucleotide sequence ID" value="NZ_BSNJ01000003.1"/>
</dbReference>
<dbReference type="InterPro" id="IPR026360">
    <property type="entry name" value="Xnuc_lig_assoc"/>
</dbReference>
<sequence length="344" mass="38983">MDPAPIDSESWMEVRDGQFYCAPADVYVDPMEPSPRAVITHGHADHARKGHGTVWATPETMAIMDTRYYISDDTVRVPLRYGERHDLGGGVTLWFASAGHILGSAQAVFEYQGQRIVAAGDFKRHPDPTCAAFEVVPCDVFITEATFALPVFQHPPLEQEVEKLMRSMRTLPDRTHIVGVYALGKCQRVMKTLRLAGYEHPFYLHGALKRLTELYESYGQDFGDWQLVSEIPRKDRDLFRGKIVLCPPAQINDRWSRRFADPLPTVASGWMQIRARARQKRAELGLVVSDHADWNDLLRTCRETQAKTVWITHGRVEALEYALKKEGINAKGLHLIGMEEEIGE</sequence>
<dbReference type="EMBL" id="BSNJ01000003">
    <property type="protein sequence ID" value="GLQ20758.1"/>
    <property type="molecule type" value="Genomic_DNA"/>
</dbReference>
<keyword evidence="2" id="KW-0436">Ligase</keyword>
<dbReference type="InterPro" id="IPR001279">
    <property type="entry name" value="Metallo-B-lactamas"/>
</dbReference>
<reference evidence="2" key="1">
    <citation type="journal article" date="2014" name="Int. J. Syst. Evol. Microbiol.">
        <title>Complete genome of a new Firmicutes species belonging to the dominant human colonic microbiota ('Ruminococcus bicirculans') reveals two chromosomes and a selective capacity to utilize plant glucans.</title>
        <authorList>
            <consortium name="NISC Comparative Sequencing Program"/>
            <person name="Wegmann U."/>
            <person name="Louis P."/>
            <person name="Goesmann A."/>
            <person name="Henrissat B."/>
            <person name="Duncan S.H."/>
            <person name="Flint H.J."/>
        </authorList>
    </citation>
    <scope>NUCLEOTIDE SEQUENCE</scope>
    <source>
        <strain evidence="2">NBRC 108216</strain>
    </source>
</reference>
<organism evidence="2 3">
    <name type="scientific">Algimonas porphyrae</name>
    <dbReference type="NCBI Taxonomy" id="1128113"/>
    <lineage>
        <taxon>Bacteria</taxon>
        <taxon>Pseudomonadati</taxon>
        <taxon>Pseudomonadota</taxon>
        <taxon>Alphaproteobacteria</taxon>
        <taxon>Maricaulales</taxon>
        <taxon>Robiginitomaculaceae</taxon>
        <taxon>Algimonas</taxon>
    </lineage>
</organism>
<dbReference type="SUPFAM" id="SSF56281">
    <property type="entry name" value="Metallo-hydrolase/oxidoreductase"/>
    <property type="match status" value="1"/>
</dbReference>
<evidence type="ECO:0000313" key="2">
    <source>
        <dbReference type="EMBL" id="GLQ20758.1"/>
    </source>
</evidence>
<name>A0ABQ5V016_9PROT</name>
<reference evidence="2" key="2">
    <citation type="submission" date="2023-01" db="EMBL/GenBank/DDBJ databases">
        <title>Draft genome sequence of Algimonas porphyrae strain NBRC 108216.</title>
        <authorList>
            <person name="Sun Q."/>
            <person name="Mori K."/>
        </authorList>
    </citation>
    <scope>NUCLEOTIDE SEQUENCE</scope>
    <source>
        <strain evidence="2">NBRC 108216</strain>
    </source>
</reference>
<evidence type="ECO:0000313" key="3">
    <source>
        <dbReference type="Proteomes" id="UP001161390"/>
    </source>
</evidence>
<dbReference type="PANTHER" id="PTHR11203:SF49">
    <property type="entry name" value="BLL1145 PROTEIN"/>
    <property type="match status" value="1"/>
</dbReference>
<dbReference type="SMART" id="SM00849">
    <property type="entry name" value="Lactamase_B"/>
    <property type="match status" value="1"/>
</dbReference>
<dbReference type="NCBIfam" id="TIGR04122">
    <property type="entry name" value="Xnuc_lig_assoc"/>
    <property type="match status" value="1"/>
</dbReference>
<comment type="caution">
    <text evidence="2">The sequence shown here is derived from an EMBL/GenBank/DDBJ whole genome shotgun (WGS) entry which is preliminary data.</text>
</comment>
<dbReference type="GO" id="GO:0016874">
    <property type="term" value="F:ligase activity"/>
    <property type="evidence" value="ECO:0007669"/>
    <property type="project" value="UniProtKB-KW"/>
</dbReference>
<proteinExistence type="predicted"/>